<evidence type="ECO:0000256" key="1">
    <source>
        <dbReference type="SAM" id="Phobius"/>
    </source>
</evidence>
<feature type="transmembrane region" description="Helical" evidence="1">
    <location>
        <begin position="12"/>
        <end position="29"/>
    </location>
</feature>
<sequence length="128" mass="15451">MMKDVMVKGVNMMVMIAWMITKMGWIMFLKSPFSWPLRLVDELWIRFVFIFLKYEMESINARYVIPFEYYKVDWWLSMRAICQVFEILGLGGAGLIRPCSGYRDKTPFSACVYFVRIYRRRRDRFAPL</sequence>
<dbReference type="EMBL" id="BKCJ010006364">
    <property type="protein sequence ID" value="GEU71757.1"/>
    <property type="molecule type" value="Genomic_DNA"/>
</dbReference>
<keyword evidence="1" id="KW-0812">Transmembrane</keyword>
<evidence type="ECO:0000313" key="2">
    <source>
        <dbReference type="EMBL" id="GEU71757.1"/>
    </source>
</evidence>
<gene>
    <name evidence="2" type="ORF">Tci_043735</name>
</gene>
<proteinExistence type="predicted"/>
<dbReference type="AlphaFoldDB" id="A0A6L2MEP0"/>
<accession>A0A6L2MEP0</accession>
<organism evidence="2">
    <name type="scientific">Tanacetum cinerariifolium</name>
    <name type="common">Dalmatian daisy</name>
    <name type="synonym">Chrysanthemum cinerariifolium</name>
    <dbReference type="NCBI Taxonomy" id="118510"/>
    <lineage>
        <taxon>Eukaryota</taxon>
        <taxon>Viridiplantae</taxon>
        <taxon>Streptophyta</taxon>
        <taxon>Embryophyta</taxon>
        <taxon>Tracheophyta</taxon>
        <taxon>Spermatophyta</taxon>
        <taxon>Magnoliopsida</taxon>
        <taxon>eudicotyledons</taxon>
        <taxon>Gunneridae</taxon>
        <taxon>Pentapetalae</taxon>
        <taxon>asterids</taxon>
        <taxon>campanulids</taxon>
        <taxon>Asterales</taxon>
        <taxon>Asteraceae</taxon>
        <taxon>Asteroideae</taxon>
        <taxon>Anthemideae</taxon>
        <taxon>Anthemidinae</taxon>
        <taxon>Tanacetum</taxon>
    </lineage>
</organism>
<protein>
    <submittedName>
        <fullName evidence="2">DDT domain-containing protein</fullName>
    </submittedName>
</protein>
<reference evidence="2" key="1">
    <citation type="journal article" date="2019" name="Sci. Rep.">
        <title>Draft genome of Tanacetum cinerariifolium, the natural source of mosquito coil.</title>
        <authorList>
            <person name="Yamashiro T."/>
            <person name="Shiraishi A."/>
            <person name="Satake H."/>
            <person name="Nakayama K."/>
        </authorList>
    </citation>
    <scope>NUCLEOTIDE SEQUENCE</scope>
</reference>
<keyword evidence="1" id="KW-1133">Transmembrane helix</keyword>
<comment type="caution">
    <text evidence="2">The sequence shown here is derived from an EMBL/GenBank/DDBJ whole genome shotgun (WGS) entry which is preliminary data.</text>
</comment>
<name>A0A6L2MEP0_TANCI</name>
<keyword evidence="1" id="KW-0472">Membrane</keyword>